<dbReference type="GO" id="GO:0030983">
    <property type="term" value="F:mismatched DNA binding"/>
    <property type="evidence" value="ECO:0007669"/>
    <property type="project" value="InterPro"/>
</dbReference>
<dbReference type="GO" id="GO:0140664">
    <property type="term" value="F:ATP-dependent DNA damage sensor activity"/>
    <property type="evidence" value="ECO:0007669"/>
    <property type="project" value="InterPro"/>
</dbReference>
<comment type="similarity">
    <text evidence="1">Belongs to the DNA mismatch repair MutL/HexB family.</text>
</comment>
<dbReference type="FunFam" id="3.30.565.10:FF:000017">
    <property type="entry name" value="PMS1 homolog 1, mismatch repair system component"/>
    <property type="match status" value="1"/>
</dbReference>
<dbReference type="GO" id="GO:0005524">
    <property type="term" value="F:ATP binding"/>
    <property type="evidence" value="ECO:0007669"/>
    <property type="project" value="InterPro"/>
</dbReference>
<dbReference type="GO" id="GO:0016887">
    <property type="term" value="F:ATP hydrolysis activity"/>
    <property type="evidence" value="ECO:0007669"/>
    <property type="project" value="InterPro"/>
</dbReference>
<feature type="compositionally biased region" description="Polar residues" evidence="3">
    <location>
        <begin position="464"/>
        <end position="489"/>
    </location>
</feature>
<dbReference type="Gene3D" id="3.30.230.10">
    <property type="match status" value="1"/>
</dbReference>
<name>A0A364MYQ0_STELY</name>
<feature type="region of interest" description="Disordered" evidence="3">
    <location>
        <begin position="713"/>
        <end position="765"/>
    </location>
</feature>
<dbReference type="AlphaFoldDB" id="A0A364MYQ0"/>
<dbReference type="PANTHER" id="PTHR10073">
    <property type="entry name" value="DNA MISMATCH REPAIR PROTEIN MLH, PMS, MUTL"/>
    <property type="match status" value="1"/>
</dbReference>
<feature type="region of interest" description="Disordered" evidence="3">
    <location>
        <begin position="622"/>
        <end position="683"/>
    </location>
</feature>
<feature type="region of interest" description="Disordered" evidence="3">
    <location>
        <begin position="464"/>
        <end position="504"/>
    </location>
</feature>
<dbReference type="SMART" id="SM01340">
    <property type="entry name" value="DNA_mis_repair"/>
    <property type="match status" value="1"/>
</dbReference>
<evidence type="ECO:0000259" key="4">
    <source>
        <dbReference type="SMART" id="SM01340"/>
    </source>
</evidence>
<feature type="region of interest" description="Disordered" evidence="3">
    <location>
        <begin position="801"/>
        <end position="823"/>
    </location>
</feature>
<protein>
    <submittedName>
        <fullName evidence="5">Dna mismatch repair protein</fullName>
    </submittedName>
</protein>
<accession>A0A364MYQ0</accession>
<feature type="compositionally biased region" description="Basic and acidic residues" evidence="3">
    <location>
        <begin position="899"/>
        <end position="917"/>
    </location>
</feature>
<dbReference type="SUPFAM" id="SSF55874">
    <property type="entry name" value="ATPase domain of HSP90 chaperone/DNA topoisomerase II/histidine kinase"/>
    <property type="match status" value="1"/>
</dbReference>
<dbReference type="PANTHER" id="PTHR10073:SF41">
    <property type="entry name" value="MISMATCH REPAIR PROTEIN, PUTATIVE (AFU_ORTHOLOGUE AFUA_8G05820)-RELATED"/>
    <property type="match status" value="1"/>
</dbReference>
<dbReference type="InterPro" id="IPR014762">
    <property type="entry name" value="DNA_mismatch_repair_CS"/>
</dbReference>
<dbReference type="GO" id="GO:0006298">
    <property type="term" value="P:mismatch repair"/>
    <property type="evidence" value="ECO:0007669"/>
    <property type="project" value="InterPro"/>
</dbReference>
<feature type="domain" description="DNA mismatch repair protein S5" evidence="4">
    <location>
        <begin position="217"/>
        <end position="345"/>
    </location>
</feature>
<evidence type="ECO:0000313" key="6">
    <source>
        <dbReference type="Proteomes" id="UP000249619"/>
    </source>
</evidence>
<keyword evidence="6" id="KW-1185">Reference proteome</keyword>
<dbReference type="InterPro" id="IPR036890">
    <property type="entry name" value="HATPase_C_sf"/>
</dbReference>
<evidence type="ECO:0000256" key="2">
    <source>
        <dbReference type="ARBA" id="ARBA00022763"/>
    </source>
</evidence>
<reference evidence="6" key="1">
    <citation type="submission" date="2018-05" db="EMBL/GenBank/DDBJ databases">
        <title>Draft genome sequence of Stemphylium lycopersici strain CIDEFI 213.</title>
        <authorList>
            <person name="Medina R."/>
            <person name="Franco M.E.E."/>
            <person name="Lucentini C.G."/>
            <person name="Saparrat M.C.N."/>
            <person name="Balatti P.A."/>
        </authorList>
    </citation>
    <scope>NUCLEOTIDE SEQUENCE [LARGE SCALE GENOMIC DNA]</scope>
    <source>
        <strain evidence="6">CIDEFI 213</strain>
    </source>
</reference>
<comment type="caution">
    <text evidence="5">The sequence shown here is derived from an EMBL/GenBank/DDBJ whole genome shotgun (WGS) entry which is preliminary data.</text>
</comment>
<dbReference type="NCBIfam" id="TIGR00585">
    <property type="entry name" value="mutl"/>
    <property type="match status" value="1"/>
</dbReference>
<dbReference type="EMBL" id="QGDH01000110">
    <property type="protein sequence ID" value="RAR06784.1"/>
    <property type="molecule type" value="Genomic_DNA"/>
</dbReference>
<dbReference type="CDD" id="cd03485">
    <property type="entry name" value="MutL_Trans_hPMS_1_like"/>
    <property type="match status" value="1"/>
</dbReference>
<sequence length="994" mass="110284">MAEATNIVALPGIAALPPTTARQIGSGQVLIDPSSVVKELIDNALDARAKSIFVDITANMIDSIQVKDDGHGIPAEDRSLVCRRYCTRGRWLGFRGEALSSMTEMSGSFSVTTRVEGEPVAVRLRYDRNGELDSIEHDSHPVGTTVKASKFFEHMPVRKQAAIKNSSKCLAKLRRLMQAYAFARPTIRFKLRVLKAKNNNSDFIYAPKADANIEDAVLKIIGKDCALQCDWTALEADGFEIHAFLPKPTANGSKASNHGSFISVDARPVSASRGTIKKLITAFKDRLRKSHPSLAGVKDPFVCMNIICPPDSYDPNVEPAKDDVMFDNGDAVLGVVDKLLKAYYPEAAVNIDDTESLVSARLSSERQLREPAARGRSILPSEVNYSTDENEVPVFETLQGQPRWRSSMYGIDEDDLEFLQSDQAPVIEEEEERRAAEVSNPWTIARMNAAIKTKQSVITVQLPSPAKSQGNFDPLSSPSRVATTPSRITSAEPLTPQTLPKTNMARPLLDDESERRIQNLPPTLSKGFPVNDWTGEGHIDRSRRCPNRAQSETDMIGSDVQLDTLPQNMTPSQLGQRGERTSETLGPSRRAHSRIPRKKQRYINKPFAAPTHELNEVCFGQSIRDPRPSKQPHRQKGTNNPEVPLFAADNPPEKRRPVPGSSEKTTDRRIHPENNADIRRFFGQNTRSLRDDVANETLLNPFNSQAPPIQSRLATSFTSTRTRLITGNRREESRASSAEPRGMMEQLQAHSERERPPRPSSTGSQMSMLFHQRPAHVRDTSSLYSGTSTTPGFHSVGQRFQMSQTDSDSSHAPLPSSMGKHNQLLIPPRTKQVTTVSATNSNDRPTQSAQEMNAYFLAYSQENPRSSFTPPLLPPNQRPNTVQPAKPSSVQPHVHPSRRTTDSLERTKSSKLPLERTPKGFRVQNLVLALPPMSTHDIVSLARKLDMSANMPAWGYAAEDAHGAAFTERMAESRLMMWVYRGRLMSGGVDRELI</sequence>
<feature type="region of interest" description="Disordered" evidence="3">
    <location>
        <begin position="520"/>
        <end position="603"/>
    </location>
</feature>
<dbReference type="SUPFAM" id="SSF54211">
    <property type="entry name" value="Ribosomal protein S5 domain 2-like"/>
    <property type="match status" value="1"/>
</dbReference>
<dbReference type="InterPro" id="IPR002099">
    <property type="entry name" value="MutL/Mlh/PMS"/>
</dbReference>
<dbReference type="GO" id="GO:0061982">
    <property type="term" value="P:meiosis I cell cycle process"/>
    <property type="evidence" value="ECO:0007669"/>
    <property type="project" value="UniProtKB-ARBA"/>
</dbReference>
<organism evidence="5 6">
    <name type="scientific">Stemphylium lycopersici</name>
    <name type="common">Tomato gray leaf spot disease fungus</name>
    <name type="synonym">Thyrospora lycopersici</name>
    <dbReference type="NCBI Taxonomy" id="183478"/>
    <lineage>
        <taxon>Eukaryota</taxon>
        <taxon>Fungi</taxon>
        <taxon>Dikarya</taxon>
        <taxon>Ascomycota</taxon>
        <taxon>Pezizomycotina</taxon>
        <taxon>Dothideomycetes</taxon>
        <taxon>Pleosporomycetidae</taxon>
        <taxon>Pleosporales</taxon>
        <taxon>Pleosporineae</taxon>
        <taxon>Pleosporaceae</taxon>
        <taxon>Stemphylium</taxon>
    </lineage>
</organism>
<dbReference type="STRING" id="183478.A0A364MYQ0"/>
<feature type="compositionally biased region" description="Basic residues" evidence="3">
    <location>
        <begin position="589"/>
        <end position="602"/>
    </location>
</feature>
<dbReference type="InterPro" id="IPR013507">
    <property type="entry name" value="DNA_mismatch_S5_2-like"/>
</dbReference>
<feature type="compositionally biased region" description="Polar residues" evidence="3">
    <location>
        <begin position="878"/>
        <end position="891"/>
    </location>
</feature>
<feature type="region of interest" description="Disordered" evidence="3">
    <location>
        <begin position="863"/>
        <end position="917"/>
    </location>
</feature>
<dbReference type="GO" id="GO:0032389">
    <property type="term" value="C:MutLalpha complex"/>
    <property type="evidence" value="ECO:0007669"/>
    <property type="project" value="TreeGrafter"/>
</dbReference>
<evidence type="ECO:0000313" key="5">
    <source>
        <dbReference type="EMBL" id="RAR06784.1"/>
    </source>
</evidence>
<dbReference type="Gene3D" id="3.30.565.10">
    <property type="entry name" value="Histidine kinase-like ATPase, C-terminal domain"/>
    <property type="match status" value="1"/>
</dbReference>
<proteinExistence type="inferred from homology"/>
<dbReference type="Pfam" id="PF01119">
    <property type="entry name" value="DNA_mis_repair"/>
    <property type="match status" value="1"/>
</dbReference>
<dbReference type="InterPro" id="IPR014721">
    <property type="entry name" value="Ribsml_uS5_D2-typ_fold_subgr"/>
</dbReference>
<dbReference type="Pfam" id="PF13589">
    <property type="entry name" value="HATPase_c_3"/>
    <property type="match status" value="1"/>
</dbReference>
<evidence type="ECO:0000256" key="3">
    <source>
        <dbReference type="SAM" id="MobiDB-lite"/>
    </source>
</evidence>
<evidence type="ECO:0000256" key="1">
    <source>
        <dbReference type="ARBA" id="ARBA00006082"/>
    </source>
</evidence>
<dbReference type="Proteomes" id="UP000249619">
    <property type="component" value="Unassembled WGS sequence"/>
</dbReference>
<keyword evidence="2" id="KW-0227">DNA damage</keyword>
<dbReference type="InterPro" id="IPR020568">
    <property type="entry name" value="Ribosomal_Su5_D2-typ_SF"/>
</dbReference>
<gene>
    <name evidence="5" type="ORF">DDE83_006785</name>
</gene>
<feature type="compositionally biased region" description="Basic and acidic residues" evidence="3">
    <location>
        <begin position="664"/>
        <end position="680"/>
    </location>
</feature>
<dbReference type="InterPro" id="IPR038973">
    <property type="entry name" value="MutL/Mlh/Pms-like"/>
</dbReference>
<feature type="compositionally biased region" description="Polar residues" evidence="3">
    <location>
        <begin position="713"/>
        <end position="725"/>
    </location>
</feature>
<feature type="compositionally biased region" description="Polar residues" evidence="3">
    <location>
        <begin position="564"/>
        <end position="575"/>
    </location>
</feature>
<dbReference type="PROSITE" id="PS00058">
    <property type="entry name" value="DNA_MISMATCH_REPAIR_1"/>
    <property type="match status" value="1"/>
</dbReference>